<reference evidence="9 10" key="1">
    <citation type="submission" date="2018-06" db="EMBL/GenBank/DDBJ databases">
        <title>Thermoflavimicrobium daqus sp. nov., a thermophilic microbe isolated from Moutai-flavour Daqu.</title>
        <authorList>
            <person name="Wang X."/>
            <person name="Zhou H."/>
        </authorList>
    </citation>
    <scope>NUCLEOTIDE SEQUENCE [LARGE SCALE GENOMIC DNA]</scope>
    <source>
        <strain evidence="9 10">FBKL4.011</strain>
    </source>
</reference>
<name>A0A364K6H6_9BACL</name>
<dbReference type="GO" id="GO:0005886">
    <property type="term" value="C:plasma membrane"/>
    <property type="evidence" value="ECO:0007669"/>
    <property type="project" value="UniProtKB-SubCell"/>
</dbReference>
<dbReference type="Pfam" id="PF09335">
    <property type="entry name" value="VTT_dom"/>
    <property type="match status" value="1"/>
</dbReference>
<evidence type="ECO:0000256" key="7">
    <source>
        <dbReference type="SAM" id="Phobius"/>
    </source>
</evidence>
<evidence type="ECO:0000256" key="3">
    <source>
        <dbReference type="ARBA" id="ARBA00022475"/>
    </source>
</evidence>
<dbReference type="InterPro" id="IPR032816">
    <property type="entry name" value="VTT_dom"/>
</dbReference>
<keyword evidence="4 7" id="KW-0812">Transmembrane</keyword>
<feature type="transmembrane region" description="Helical" evidence="7">
    <location>
        <begin position="67"/>
        <end position="90"/>
    </location>
</feature>
<evidence type="ECO:0000256" key="5">
    <source>
        <dbReference type="ARBA" id="ARBA00022989"/>
    </source>
</evidence>
<feature type="domain" description="VTT" evidence="8">
    <location>
        <begin position="49"/>
        <end position="168"/>
    </location>
</feature>
<dbReference type="PANTHER" id="PTHR42709">
    <property type="entry name" value="ALKALINE PHOSPHATASE LIKE PROTEIN"/>
    <property type="match status" value="1"/>
</dbReference>
<feature type="transmembrane region" description="Helical" evidence="7">
    <location>
        <begin position="185"/>
        <end position="204"/>
    </location>
</feature>
<dbReference type="Proteomes" id="UP000251213">
    <property type="component" value="Unassembled WGS sequence"/>
</dbReference>
<keyword evidence="10" id="KW-1185">Reference proteome</keyword>
<keyword evidence="3" id="KW-1003">Cell membrane</keyword>
<accession>A0A364K6H6</accession>
<evidence type="ECO:0000313" key="9">
    <source>
        <dbReference type="EMBL" id="RAL25812.1"/>
    </source>
</evidence>
<comment type="similarity">
    <text evidence="2">Belongs to the DedA family.</text>
</comment>
<dbReference type="InterPro" id="IPR051311">
    <property type="entry name" value="DedA_domain"/>
</dbReference>
<reference evidence="9 10" key="2">
    <citation type="submission" date="2018-06" db="EMBL/GenBank/DDBJ databases">
        <authorList>
            <person name="Zhirakovskaya E."/>
        </authorList>
    </citation>
    <scope>NUCLEOTIDE SEQUENCE [LARGE SCALE GENOMIC DNA]</scope>
    <source>
        <strain evidence="9 10">FBKL4.011</strain>
    </source>
</reference>
<comment type="caution">
    <text evidence="9">The sequence shown here is derived from an EMBL/GenBank/DDBJ whole genome shotgun (WGS) entry which is preliminary data.</text>
</comment>
<evidence type="ECO:0000256" key="2">
    <source>
        <dbReference type="ARBA" id="ARBA00010792"/>
    </source>
</evidence>
<dbReference type="OrthoDB" id="9813426at2"/>
<comment type="subcellular location">
    <subcellularLocation>
        <location evidence="1">Cell membrane</location>
        <topology evidence="1">Multi-pass membrane protein</topology>
    </subcellularLocation>
</comment>
<proteinExistence type="inferred from homology"/>
<feature type="transmembrane region" description="Helical" evidence="7">
    <location>
        <begin position="145"/>
        <end position="165"/>
    </location>
</feature>
<keyword evidence="6 7" id="KW-0472">Membrane</keyword>
<evidence type="ECO:0000256" key="1">
    <source>
        <dbReference type="ARBA" id="ARBA00004651"/>
    </source>
</evidence>
<evidence type="ECO:0000313" key="10">
    <source>
        <dbReference type="Proteomes" id="UP000251213"/>
    </source>
</evidence>
<feature type="transmembrane region" description="Helical" evidence="7">
    <location>
        <begin position="33"/>
        <end position="61"/>
    </location>
</feature>
<dbReference type="AlphaFoldDB" id="A0A364K6H6"/>
<protein>
    <recommendedName>
        <fullName evidence="8">VTT domain-containing protein</fullName>
    </recommendedName>
</protein>
<dbReference type="PANTHER" id="PTHR42709:SF6">
    <property type="entry name" value="UNDECAPRENYL PHOSPHATE TRANSPORTER A"/>
    <property type="match status" value="1"/>
</dbReference>
<organism evidence="9 10">
    <name type="scientific">Thermoflavimicrobium daqui</name>
    <dbReference type="NCBI Taxonomy" id="2137476"/>
    <lineage>
        <taxon>Bacteria</taxon>
        <taxon>Bacillati</taxon>
        <taxon>Bacillota</taxon>
        <taxon>Bacilli</taxon>
        <taxon>Bacillales</taxon>
        <taxon>Thermoactinomycetaceae</taxon>
        <taxon>Thermoflavimicrobium</taxon>
    </lineage>
</organism>
<evidence type="ECO:0000256" key="4">
    <source>
        <dbReference type="ARBA" id="ARBA00022692"/>
    </source>
</evidence>
<evidence type="ECO:0000256" key="6">
    <source>
        <dbReference type="ARBA" id="ARBA00023136"/>
    </source>
</evidence>
<dbReference type="EMBL" id="QJKK01000003">
    <property type="protein sequence ID" value="RAL25812.1"/>
    <property type="molecule type" value="Genomic_DNA"/>
</dbReference>
<evidence type="ECO:0000259" key="8">
    <source>
        <dbReference type="Pfam" id="PF09335"/>
    </source>
</evidence>
<keyword evidence="5 7" id="KW-1133">Transmembrane helix</keyword>
<gene>
    <name evidence="9" type="ORF">DL897_06975</name>
</gene>
<sequence>MISYWAHCFDDRPILRSGDMLQYLMEFLKEYGVLALFIATAIEASALPFPGAWVVLVFGLMYPASPWQLILIAAANGVVFSIFSLIPYMIGRKLEGFTKKKFDPTKIEKTQNWFRKYGEWSIIFTRPLSVGNYMSFISGMCKVRFWRYLLFTYFGVFPWNAFLLLMGHSGSLDSIQRLLARLQHVGYMTGVILLILIGVGVVIWRMKKKQRQSEQTERG</sequence>